<comment type="similarity">
    <text evidence="2 7">Belongs to the PhoU family.</text>
</comment>
<keyword evidence="4 7" id="KW-0813">Transport</keyword>
<dbReference type="AlphaFoldDB" id="A0A150LCS2"/>
<evidence type="ECO:0000256" key="5">
    <source>
        <dbReference type="ARBA" id="ARBA00022490"/>
    </source>
</evidence>
<dbReference type="NCBIfam" id="TIGR02135">
    <property type="entry name" value="phoU_full"/>
    <property type="match status" value="1"/>
</dbReference>
<dbReference type="PATRIC" id="fig|46224.3.peg.1625"/>
<organism evidence="9 10">
    <name type="scientific">Heyndrickxia sporothermodurans</name>
    <dbReference type="NCBI Taxonomy" id="46224"/>
    <lineage>
        <taxon>Bacteria</taxon>
        <taxon>Bacillati</taxon>
        <taxon>Bacillota</taxon>
        <taxon>Bacilli</taxon>
        <taxon>Bacillales</taxon>
        <taxon>Bacillaceae</taxon>
        <taxon>Heyndrickxia</taxon>
    </lineage>
</organism>
<evidence type="ECO:0000256" key="2">
    <source>
        <dbReference type="ARBA" id="ARBA00008107"/>
    </source>
</evidence>
<evidence type="ECO:0000313" key="9">
    <source>
        <dbReference type="EMBL" id="KYD09552.1"/>
    </source>
</evidence>
<feature type="domain" description="PhoU" evidence="8">
    <location>
        <begin position="121"/>
        <end position="206"/>
    </location>
</feature>
<feature type="domain" description="PhoU" evidence="8">
    <location>
        <begin position="19"/>
        <end position="105"/>
    </location>
</feature>
<dbReference type="Pfam" id="PF01895">
    <property type="entry name" value="PhoU"/>
    <property type="match status" value="2"/>
</dbReference>
<sequence>MVARRVFEDRLTELHETLMSMGLLVEEAIYKSVTSLVNKNSELALEVVLDDERINEYEVEIEKKCFELIALQQPVGTDLRRIATMLKVATDLERMGDHAVSIAKSTIRLKDETYLKPLIDIPKMAEIVKEMVREVLDAYISLDRDGAVAVSKKDDEIDKYLSMIFMELIEIMQQDSTKVNQALHFLLVAQHLERIGDYVTNVCEWIVYLKTGSLVDLNK</sequence>
<evidence type="ECO:0000256" key="4">
    <source>
        <dbReference type="ARBA" id="ARBA00022448"/>
    </source>
</evidence>
<dbReference type="STRING" id="46224.B4102_1950"/>
<dbReference type="GO" id="GO:0045936">
    <property type="term" value="P:negative regulation of phosphate metabolic process"/>
    <property type="evidence" value="ECO:0007669"/>
    <property type="project" value="InterPro"/>
</dbReference>
<dbReference type="InterPro" id="IPR028366">
    <property type="entry name" value="PhoU"/>
</dbReference>
<dbReference type="PANTHER" id="PTHR42930:SF3">
    <property type="entry name" value="PHOSPHATE-SPECIFIC TRANSPORT SYSTEM ACCESSORY PROTEIN PHOU"/>
    <property type="match status" value="1"/>
</dbReference>
<name>A0A150LCS2_9BACI</name>
<evidence type="ECO:0000256" key="3">
    <source>
        <dbReference type="ARBA" id="ARBA00011738"/>
    </source>
</evidence>
<dbReference type="PANTHER" id="PTHR42930">
    <property type="entry name" value="PHOSPHATE-SPECIFIC TRANSPORT SYSTEM ACCESSORY PROTEIN PHOU"/>
    <property type="match status" value="1"/>
</dbReference>
<evidence type="ECO:0000256" key="1">
    <source>
        <dbReference type="ARBA" id="ARBA00004496"/>
    </source>
</evidence>
<protein>
    <recommendedName>
        <fullName evidence="7">Phosphate-specific transport system accessory protein PhoU</fullName>
    </recommendedName>
</protein>
<dbReference type="Proteomes" id="UP000075666">
    <property type="component" value="Unassembled WGS sequence"/>
</dbReference>
<dbReference type="SUPFAM" id="SSF109755">
    <property type="entry name" value="PhoU-like"/>
    <property type="match status" value="1"/>
</dbReference>
<keyword evidence="10" id="KW-1185">Reference proteome</keyword>
<dbReference type="RefSeq" id="WP_066228404.1">
    <property type="nucleotide sequence ID" value="NZ_JALKTV010000013.1"/>
</dbReference>
<dbReference type="InterPro" id="IPR026022">
    <property type="entry name" value="PhoU_dom"/>
</dbReference>
<dbReference type="OrthoDB" id="9814256at2"/>
<reference evidence="9 10" key="1">
    <citation type="submission" date="2016-01" db="EMBL/GenBank/DDBJ databases">
        <title>Genome Sequences of Twelve Sporeforming Bacillus Species Isolated from Foods.</title>
        <authorList>
            <person name="Berendsen E.M."/>
            <person name="Wells-Bennik M.H."/>
            <person name="Krawcyk A.O."/>
            <person name="De Jong A."/>
            <person name="Holsappel S."/>
            <person name="Eijlander R.T."/>
            <person name="Kuipers O.P."/>
        </authorList>
    </citation>
    <scope>NUCLEOTIDE SEQUENCE [LARGE SCALE GENOMIC DNA]</scope>
    <source>
        <strain evidence="9 10">B4102</strain>
    </source>
</reference>
<dbReference type="EMBL" id="LQYN01000024">
    <property type="protein sequence ID" value="KYD09552.1"/>
    <property type="molecule type" value="Genomic_DNA"/>
</dbReference>
<dbReference type="InterPro" id="IPR038078">
    <property type="entry name" value="PhoU-like_sf"/>
</dbReference>
<evidence type="ECO:0000259" key="8">
    <source>
        <dbReference type="Pfam" id="PF01895"/>
    </source>
</evidence>
<keyword evidence="5 7" id="KW-0963">Cytoplasm</keyword>
<comment type="function">
    <text evidence="7">Plays a role in the regulation of phosphate uptake.</text>
</comment>
<evidence type="ECO:0000313" key="10">
    <source>
        <dbReference type="Proteomes" id="UP000075666"/>
    </source>
</evidence>
<dbReference type="GO" id="GO:0030643">
    <property type="term" value="P:intracellular phosphate ion homeostasis"/>
    <property type="evidence" value="ECO:0007669"/>
    <property type="project" value="InterPro"/>
</dbReference>
<proteinExistence type="inferred from homology"/>
<dbReference type="Gene3D" id="1.20.58.220">
    <property type="entry name" value="Phosphate transport system protein phou homolog 2, domain 2"/>
    <property type="match status" value="1"/>
</dbReference>
<evidence type="ECO:0000256" key="7">
    <source>
        <dbReference type="PIRNR" id="PIRNR003107"/>
    </source>
</evidence>
<comment type="subunit">
    <text evidence="3 7">Homodimer.</text>
</comment>
<dbReference type="PIRSF" id="PIRSF003107">
    <property type="entry name" value="PhoU"/>
    <property type="match status" value="1"/>
</dbReference>
<accession>A0A150LCS2</accession>
<dbReference type="GO" id="GO:0006817">
    <property type="term" value="P:phosphate ion transport"/>
    <property type="evidence" value="ECO:0007669"/>
    <property type="project" value="UniProtKB-KW"/>
</dbReference>
<keyword evidence="6 7" id="KW-0592">Phosphate transport</keyword>
<comment type="subcellular location">
    <subcellularLocation>
        <location evidence="1 7">Cytoplasm</location>
    </subcellularLocation>
</comment>
<gene>
    <name evidence="9" type="ORF">B4102_1950</name>
</gene>
<evidence type="ECO:0000256" key="6">
    <source>
        <dbReference type="ARBA" id="ARBA00022592"/>
    </source>
</evidence>
<comment type="caution">
    <text evidence="9">The sequence shown here is derived from an EMBL/GenBank/DDBJ whole genome shotgun (WGS) entry which is preliminary data.</text>
</comment>
<dbReference type="GO" id="GO:0005737">
    <property type="term" value="C:cytoplasm"/>
    <property type="evidence" value="ECO:0007669"/>
    <property type="project" value="UniProtKB-SubCell"/>
</dbReference>
<dbReference type="FunFam" id="1.20.58.220:FF:000004">
    <property type="entry name" value="Phosphate-specific transport system accessory protein PhoU"/>
    <property type="match status" value="1"/>
</dbReference>